<keyword evidence="3 4" id="KW-0315">Glutamine amidotransferase</keyword>
<dbReference type="GO" id="GO:0009236">
    <property type="term" value="P:cobalamin biosynthetic process"/>
    <property type="evidence" value="ECO:0007669"/>
    <property type="project" value="UniProtKB-UniRule"/>
</dbReference>
<sequence>MNVRLKPIMFVGTCSDAGKSVINAAFCRIFKQDGYHPAPFKAQNMSLNSYSTPEGGEMGRAQVVQAEACGIAPHTDMNPVLLKPTNDKSSQVVLNGRPVGNMSAQDYFGMQNQKEELFKEAIEAFHRLESRYSPIVLEGAGSISELNLRDRDITNMRMAEQAGAATFLVADIDRGGVFGSVYGTIALLKPEERVLMKGIIINKFRGDASLFDDGRKIIEDLTGVPVVGVIPWFRDIKIEEEDSVALDMKHNTYRDGKINVAIILLKRMSNFTDFDILDMDPRFNAYYTNNIDEIEKADIILLPGSKNTLSDLQSLRACGIADAIIRAHKNGKKVIGICGGYQMMGARLEDPKAIEGNLPAVPGLGLLPQCTIIEPEKITRQSTFAFLPGLCKDGSCKDGSRTISYGCRGYEIHMGRTTLLGDAPENPVAVLNDGRTDGYYLDNTCWGSYMHGILDNPEVLDNLAEGFDKETTDHPFDYAAFKEEQYDKLANLVRKHVDMDYIYRQLV</sequence>
<comment type="caution">
    <text evidence="8">The sequence shown here is derived from an EMBL/GenBank/DDBJ whole genome shotgun (WGS) entry which is preliminary data.</text>
</comment>
<dbReference type="Pfam" id="PF01656">
    <property type="entry name" value="CbiA"/>
    <property type="match status" value="1"/>
</dbReference>
<dbReference type="HAMAP" id="MF_00028">
    <property type="entry name" value="CobQ"/>
    <property type="match status" value="1"/>
</dbReference>
<evidence type="ECO:0000259" key="5">
    <source>
        <dbReference type="Pfam" id="PF01656"/>
    </source>
</evidence>
<evidence type="ECO:0000256" key="3">
    <source>
        <dbReference type="ARBA" id="ARBA00022962"/>
    </source>
</evidence>
<evidence type="ECO:0000313" key="11">
    <source>
        <dbReference type="Proteomes" id="UP000283732"/>
    </source>
</evidence>
<name>A0A3R6DFL4_9BACT</name>
<dbReference type="Proteomes" id="UP000261088">
    <property type="component" value="Unassembled WGS sequence"/>
</dbReference>
<evidence type="ECO:0000313" key="7">
    <source>
        <dbReference type="EMBL" id="RGN53754.1"/>
    </source>
</evidence>
<dbReference type="InterPro" id="IPR047045">
    <property type="entry name" value="CobQ_N"/>
</dbReference>
<organism evidence="8 12">
    <name type="scientific">Parabacteroides merdae</name>
    <dbReference type="NCBI Taxonomy" id="46503"/>
    <lineage>
        <taxon>Bacteria</taxon>
        <taxon>Pseudomonadati</taxon>
        <taxon>Bacteroidota</taxon>
        <taxon>Bacteroidia</taxon>
        <taxon>Bacteroidales</taxon>
        <taxon>Tannerellaceae</taxon>
        <taxon>Parabacteroides</taxon>
    </lineage>
</organism>
<dbReference type="AlphaFoldDB" id="A0A3R6DFL4"/>
<dbReference type="GO" id="GO:0003824">
    <property type="term" value="F:catalytic activity"/>
    <property type="evidence" value="ECO:0007669"/>
    <property type="project" value="InterPro"/>
</dbReference>
<dbReference type="PANTHER" id="PTHR21343">
    <property type="entry name" value="DETHIOBIOTIN SYNTHETASE"/>
    <property type="match status" value="1"/>
</dbReference>
<dbReference type="Proteomes" id="UP000285173">
    <property type="component" value="Unassembled WGS sequence"/>
</dbReference>
<dbReference type="CDD" id="cd05389">
    <property type="entry name" value="CobQ_N"/>
    <property type="match status" value="1"/>
</dbReference>
<dbReference type="NCBIfam" id="TIGR00313">
    <property type="entry name" value="cobQ"/>
    <property type="match status" value="1"/>
</dbReference>
<proteinExistence type="inferred from homology"/>
<dbReference type="CDD" id="cd01750">
    <property type="entry name" value="GATase1_CobQ"/>
    <property type="match status" value="1"/>
</dbReference>
<dbReference type="InterPro" id="IPR027417">
    <property type="entry name" value="P-loop_NTPase"/>
</dbReference>
<feature type="active site" evidence="4">
    <location>
        <position position="451"/>
    </location>
</feature>
<comment type="similarity">
    <text evidence="4">Belongs to the CobB/CobQ family. CobQ subfamily.</text>
</comment>
<feature type="domain" description="CobB/CobQ-like glutamine amidotransferase" evidence="6">
    <location>
        <begin position="259"/>
        <end position="458"/>
    </location>
</feature>
<protein>
    <recommendedName>
        <fullName evidence="4">Cobyric acid synthase</fullName>
    </recommendedName>
</protein>
<dbReference type="PANTHER" id="PTHR21343:SF1">
    <property type="entry name" value="COBYRIC ACID SYNTHASE"/>
    <property type="match status" value="1"/>
</dbReference>
<evidence type="ECO:0000313" key="8">
    <source>
        <dbReference type="EMBL" id="RGZ48077.1"/>
    </source>
</evidence>
<dbReference type="RefSeq" id="WP_122121295.1">
    <property type="nucleotide sequence ID" value="NZ_DAWDXW010000004.1"/>
</dbReference>
<dbReference type="UniPathway" id="UPA00148"/>
<feature type="domain" description="CobQ/CobB/MinD/ParA nucleotide binding" evidence="5">
    <location>
        <begin position="8"/>
        <end position="237"/>
    </location>
</feature>
<dbReference type="EMBL" id="QSEF01000012">
    <property type="protein sequence ID" value="RGZ48077.1"/>
    <property type="molecule type" value="Genomic_DNA"/>
</dbReference>
<keyword evidence="2 4" id="KW-0169">Cobalamin biosynthesis</keyword>
<dbReference type="EMBL" id="QRKC01000003">
    <property type="protein sequence ID" value="RHH77736.1"/>
    <property type="molecule type" value="Genomic_DNA"/>
</dbReference>
<dbReference type="InterPro" id="IPR011698">
    <property type="entry name" value="GATase_3"/>
</dbReference>
<dbReference type="Gene3D" id="3.40.50.300">
    <property type="entry name" value="P-loop containing nucleotide triphosphate hydrolases"/>
    <property type="match status" value="1"/>
</dbReference>
<dbReference type="InterPro" id="IPR004459">
    <property type="entry name" value="CobQ_synth"/>
</dbReference>
<dbReference type="GO" id="GO:0015420">
    <property type="term" value="F:ABC-type vitamin B12 transporter activity"/>
    <property type="evidence" value="ECO:0007669"/>
    <property type="project" value="UniProtKB-UniRule"/>
</dbReference>
<dbReference type="Pfam" id="PF07685">
    <property type="entry name" value="GATase_3"/>
    <property type="match status" value="1"/>
</dbReference>
<dbReference type="InterPro" id="IPR029062">
    <property type="entry name" value="Class_I_gatase-like"/>
</dbReference>
<evidence type="ECO:0000259" key="6">
    <source>
        <dbReference type="Pfam" id="PF07685"/>
    </source>
</evidence>
<feature type="active site" description="Nucleophile" evidence="4">
    <location>
        <position position="338"/>
    </location>
</feature>
<dbReference type="NCBIfam" id="NF001989">
    <property type="entry name" value="PRK00784.1"/>
    <property type="match status" value="1"/>
</dbReference>
<evidence type="ECO:0000256" key="2">
    <source>
        <dbReference type="ARBA" id="ARBA00022573"/>
    </source>
</evidence>
<evidence type="ECO:0000256" key="1">
    <source>
        <dbReference type="ARBA" id="ARBA00004953"/>
    </source>
</evidence>
<dbReference type="SUPFAM" id="SSF52540">
    <property type="entry name" value="P-loop containing nucleoside triphosphate hydrolases"/>
    <property type="match status" value="1"/>
</dbReference>
<reference evidence="10 11" key="1">
    <citation type="submission" date="2018-08" db="EMBL/GenBank/DDBJ databases">
        <title>A genome reference for cultivated species of the human gut microbiota.</title>
        <authorList>
            <person name="Zou Y."/>
            <person name="Xue W."/>
            <person name="Luo G."/>
        </authorList>
    </citation>
    <scope>NUCLEOTIDE SEQUENCE [LARGE SCALE GENOMIC DNA]</scope>
    <source>
        <strain evidence="9 11">AM16-50</strain>
        <strain evidence="8 12">AM50-15</strain>
        <strain evidence="7 10">OM05-11AA</strain>
    </source>
</reference>
<dbReference type="EMBL" id="QSUP01000002">
    <property type="protein sequence ID" value="RGN53754.1"/>
    <property type="molecule type" value="Genomic_DNA"/>
</dbReference>
<comment type="pathway">
    <text evidence="1 4">Cofactor biosynthesis; adenosylcobalamin biosynthesis.</text>
</comment>
<comment type="function">
    <text evidence="4">Catalyzes amidations at positions B, D, E, and G on adenosylcobyrinic A,C-diamide. NH(2) groups are provided by glutamine, and one molecule of ATP is hydrogenolyzed for each amidation.</text>
</comment>
<gene>
    <name evidence="4" type="primary">cobQ</name>
    <name evidence="9" type="ORF">DW191_09295</name>
    <name evidence="8" type="ORF">DW986_10130</name>
    <name evidence="7" type="ORF">DXB61_02475</name>
</gene>
<evidence type="ECO:0000313" key="9">
    <source>
        <dbReference type="EMBL" id="RHH77736.1"/>
    </source>
</evidence>
<dbReference type="InterPro" id="IPR002586">
    <property type="entry name" value="CobQ/CobB/MinD/ParA_Nub-bd_dom"/>
</dbReference>
<dbReference type="Gene3D" id="3.40.50.880">
    <property type="match status" value="1"/>
</dbReference>
<evidence type="ECO:0000313" key="10">
    <source>
        <dbReference type="Proteomes" id="UP000261088"/>
    </source>
</evidence>
<dbReference type="PROSITE" id="PS51274">
    <property type="entry name" value="GATASE_COBBQ"/>
    <property type="match status" value="1"/>
</dbReference>
<dbReference type="InterPro" id="IPR033949">
    <property type="entry name" value="CobQ_GATase1"/>
</dbReference>
<evidence type="ECO:0000313" key="12">
    <source>
        <dbReference type="Proteomes" id="UP000285173"/>
    </source>
</evidence>
<accession>A0A3R6DFL4</accession>
<evidence type="ECO:0000256" key="4">
    <source>
        <dbReference type="HAMAP-Rule" id="MF_00028"/>
    </source>
</evidence>
<dbReference type="Proteomes" id="UP000283732">
    <property type="component" value="Unassembled WGS sequence"/>
</dbReference>
<dbReference type="SUPFAM" id="SSF52317">
    <property type="entry name" value="Class I glutamine amidotransferase-like"/>
    <property type="match status" value="1"/>
</dbReference>